<keyword evidence="4" id="KW-0456">Lyase</keyword>
<evidence type="ECO:0000256" key="3">
    <source>
        <dbReference type="ARBA" id="ARBA00022898"/>
    </source>
</evidence>
<dbReference type="SUPFAM" id="SSF53383">
    <property type="entry name" value="PLP-dependent transferases"/>
    <property type="match status" value="1"/>
</dbReference>
<dbReference type="InterPro" id="IPR015424">
    <property type="entry name" value="PyrdxlP-dep_Trfase"/>
</dbReference>
<reference evidence="7" key="1">
    <citation type="journal article" date="2017" name="Genome Biol.">
        <title>Comparative genomics reveals high biological diversity and specific adaptations in the industrially and medically important fungal genus Aspergillus.</title>
        <authorList>
            <person name="de Vries R.P."/>
            <person name="Riley R."/>
            <person name="Wiebenga A."/>
            <person name="Aguilar-Osorio G."/>
            <person name="Amillis S."/>
            <person name="Uchima C.A."/>
            <person name="Anderluh G."/>
            <person name="Asadollahi M."/>
            <person name="Askin M."/>
            <person name="Barry K."/>
            <person name="Battaglia E."/>
            <person name="Bayram O."/>
            <person name="Benocci T."/>
            <person name="Braus-Stromeyer S.A."/>
            <person name="Caldana C."/>
            <person name="Canovas D."/>
            <person name="Cerqueira G.C."/>
            <person name="Chen F."/>
            <person name="Chen W."/>
            <person name="Choi C."/>
            <person name="Clum A."/>
            <person name="Dos Santos R.A."/>
            <person name="Damasio A.R."/>
            <person name="Diallinas G."/>
            <person name="Emri T."/>
            <person name="Fekete E."/>
            <person name="Flipphi M."/>
            <person name="Freyberg S."/>
            <person name="Gallo A."/>
            <person name="Gournas C."/>
            <person name="Habgood R."/>
            <person name="Hainaut M."/>
            <person name="Harispe M.L."/>
            <person name="Henrissat B."/>
            <person name="Hilden K.S."/>
            <person name="Hope R."/>
            <person name="Hossain A."/>
            <person name="Karabika E."/>
            <person name="Karaffa L."/>
            <person name="Karanyi Z."/>
            <person name="Krasevec N."/>
            <person name="Kuo A."/>
            <person name="Kusch H."/>
            <person name="LaButti K."/>
            <person name="Lagendijk E.L."/>
            <person name="Lapidus A."/>
            <person name="Levasseur A."/>
            <person name="Lindquist E."/>
            <person name="Lipzen A."/>
            <person name="Logrieco A.F."/>
            <person name="MacCabe A."/>
            <person name="Maekelae M.R."/>
            <person name="Malavazi I."/>
            <person name="Melin P."/>
            <person name="Meyer V."/>
            <person name="Mielnichuk N."/>
            <person name="Miskei M."/>
            <person name="Molnar A.P."/>
            <person name="Mule G."/>
            <person name="Ngan C.Y."/>
            <person name="Orejas M."/>
            <person name="Orosz E."/>
            <person name="Ouedraogo J.P."/>
            <person name="Overkamp K.M."/>
            <person name="Park H.-S."/>
            <person name="Perrone G."/>
            <person name="Piumi F."/>
            <person name="Punt P.J."/>
            <person name="Ram A.F."/>
            <person name="Ramon A."/>
            <person name="Rauscher S."/>
            <person name="Record E."/>
            <person name="Riano-Pachon D.M."/>
            <person name="Robert V."/>
            <person name="Roehrig J."/>
            <person name="Ruller R."/>
            <person name="Salamov A."/>
            <person name="Salih N.S."/>
            <person name="Samson R.A."/>
            <person name="Sandor E."/>
            <person name="Sanguinetti M."/>
            <person name="Schuetze T."/>
            <person name="Sepcic K."/>
            <person name="Shelest E."/>
            <person name="Sherlock G."/>
            <person name="Sophianopoulou V."/>
            <person name="Squina F.M."/>
            <person name="Sun H."/>
            <person name="Susca A."/>
            <person name="Todd R.B."/>
            <person name="Tsang A."/>
            <person name="Unkles S.E."/>
            <person name="van de Wiele N."/>
            <person name="van Rossen-Uffink D."/>
            <person name="Oliveira J.V."/>
            <person name="Vesth T.C."/>
            <person name="Visser J."/>
            <person name="Yu J.-H."/>
            <person name="Zhou M."/>
            <person name="Andersen M.R."/>
            <person name="Archer D.B."/>
            <person name="Baker S.E."/>
            <person name="Benoit I."/>
            <person name="Brakhage A.A."/>
            <person name="Braus G.H."/>
            <person name="Fischer R."/>
            <person name="Frisvad J.C."/>
            <person name="Goldman G.H."/>
            <person name="Houbraken J."/>
            <person name="Oakley B."/>
            <person name="Pocsi I."/>
            <person name="Scazzocchio C."/>
            <person name="Seiboth B."/>
            <person name="vanKuyk P.A."/>
            <person name="Wortman J."/>
            <person name="Dyer P.S."/>
            <person name="Grigoriev I.V."/>
        </authorList>
    </citation>
    <scope>NUCLEOTIDE SEQUENCE [LARGE SCALE GENOMIC DNA]</scope>
    <source>
        <strain evidence="7">ATCC 16872 / CBS 172.66 / WB 5094</strain>
    </source>
</reference>
<name>A0A1L9WL90_ASPA1</name>
<dbReference type="OMA" id="MTMSAKK"/>
<dbReference type="RefSeq" id="XP_020053266.1">
    <property type="nucleotide sequence ID" value="XM_020203859.1"/>
</dbReference>
<proteinExistence type="inferred from homology"/>
<keyword evidence="3" id="KW-0663">Pyridoxal phosphate</keyword>
<dbReference type="VEuPathDB" id="FungiDB:ASPACDRAFT_63242"/>
<accession>A0A1L9WL90</accession>
<dbReference type="Proteomes" id="UP000184546">
    <property type="component" value="Unassembled WGS sequence"/>
</dbReference>
<dbReference type="GO" id="GO:0009072">
    <property type="term" value="P:aromatic amino acid metabolic process"/>
    <property type="evidence" value="ECO:0007669"/>
    <property type="project" value="InterPro"/>
</dbReference>
<evidence type="ECO:0000256" key="1">
    <source>
        <dbReference type="ARBA" id="ARBA00001933"/>
    </source>
</evidence>
<sequence length="460" mass="51795">MPNTATPEAWRTKTIEWIRSSTPEQRKQWIEQAGFNLFALTSDQVFIDLLTDSGTGAMSNSQWGAIMTGDESYAGSSSFHRLQRTVQDLFGLEHILPVHQGRAAENALFSVLVHEGQLIPANAHFDTTRAHIEFRKATAVDCLPEGAYDVTDSNNPFKGNIDLDKLRNLLESRHQDIPFVVMTITCNTNGGQPVSLANLTAVKELADRYGKPLVIDAARFAENAWFIQQREPQYQNMSIREITQRVFALADAMLMSAKKDGLVNIGGFLATRRREWCDRALEYVILFEGFRTYGGLAGRDLGALAVGLEEVVSEEYLRSRIGQVQRFGRRLVEAGIPIQLPVGGHAILIDAGRFLPQVPREEYVAQTLAVELYVEGGVRGVEIGTLLQGRDPETGEERFAETEWVRLAVPRRVYSDAQLEYVAQALIEVYHRRSEITRGLRIVEEKPVLRHFTVRLERRE</sequence>
<dbReference type="InterPro" id="IPR011166">
    <property type="entry name" value="Beta-eliminating_lyase"/>
</dbReference>
<evidence type="ECO:0000256" key="2">
    <source>
        <dbReference type="ARBA" id="ARBA00009721"/>
    </source>
</evidence>
<feature type="domain" description="Aromatic amino acid beta-eliminating lyase/threonine aldolase" evidence="5">
    <location>
        <begin position="48"/>
        <end position="424"/>
    </location>
</feature>
<dbReference type="Gene3D" id="3.40.640.10">
    <property type="entry name" value="Type I PLP-dependent aspartate aminotransferase-like (Major domain)"/>
    <property type="match status" value="1"/>
</dbReference>
<dbReference type="STRING" id="690307.A0A1L9WL90"/>
<evidence type="ECO:0000313" key="7">
    <source>
        <dbReference type="Proteomes" id="UP000184546"/>
    </source>
</evidence>
<dbReference type="InterPro" id="IPR015422">
    <property type="entry name" value="PyrdxlP-dep_Trfase_small"/>
</dbReference>
<evidence type="ECO:0000313" key="6">
    <source>
        <dbReference type="EMBL" id="OJJ96926.1"/>
    </source>
</evidence>
<dbReference type="InterPro" id="IPR001597">
    <property type="entry name" value="ArAA_b-elim_lyase/Thr_aldolase"/>
</dbReference>
<protein>
    <recommendedName>
        <fullName evidence="5">Aromatic amino acid beta-eliminating lyase/threonine aldolase domain-containing protein</fullName>
    </recommendedName>
</protein>
<dbReference type="InterPro" id="IPR015421">
    <property type="entry name" value="PyrdxlP-dep_Trfase_major"/>
</dbReference>
<dbReference type="PIRSF" id="PIRSF001386">
    <property type="entry name" value="Trpase"/>
    <property type="match status" value="1"/>
</dbReference>
<dbReference type="GO" id="GO:0016830">
    <property type="term" value="F:carbon-carbon lyase activity"/>
    <property type="evidence" value="ECO:0007669"/>
    <property type="project" value="InterPro"/>
</dbReference>
<organism evidence="6 7">
    <name type="scientific">Aspergillus aculeatus (strain ATCC 16872 / CBS 172.66 / WB 5094)</name>
    <dbReference type="NCBI Taxonomy" id="690307"/>
    <lineage>
        <taxon>Eukaryota</taxon>
        <taxon>Fungi</taxon>
        <taxon>Dikarya</taxon>
        <taxon>Ascomycota</taxon>
        <taxon>Pezizomycotina</taxon>
        <taxon>Eurotiomycetes</taxon>
        <taxon>Eurotiomycetidae</taxon>
        <taxon>Eurotiales</taxon>
        <taxon>Aspergillaceae</taxon>
        <taxon>Aspergillus</taxon>
        <taxon>Aspergillus subgen. Circumdati</taxon>
    </lineage>
</organism>
<dbReference type="OrthoDB" id="19261at2759"/>
<comment type="similarity">
    <text evidence="2">Belongs to the beta-eliminating lyase family.</text>
</comment>
<dbReference type="PANTHER" id="PTHR32325:SF4">
    <property type="entry name" value="TRYPTOPHANASE"/>
    <property type="match status" value="1"/>
</dbReference>
<dbReference type="Pfam" id="PF01212">
    <property type="entry name" value="Beta_elim_lyase"/>
    <property type="match status" value="1"/>
</dbReference>
<evidence type="ECO:0000256" key="4">
    <source>
        <dbReference type="ARBA" id="ARBA00023239"/>
    </source>
</evidence>
<dbReference type="EMBL" id="KV878984">
    <property type="protein sequence ID" value="OJJ96926.1"/>
    <property type="molecule type" value="Genomic_DNA"/>
</dbReference>
<dbReference type="Gene3D" id="3.90.1150.10">
    <property type="entry name" value="Aspartate Aminotransferase, domain 1"/>
    <property type="match status" value="1"/>
</dbReference>
<dbReference type="AlphaFoldDB" id="A0A1L9WL90"/>
<gene>
    <name evidence="6" type="ORF">ASPACDRAFT_63242</name>
</gene>
<dbReference type="GeneID" id="30977673"/>
<evidence type="ECO:0000259" key="5">
    <source>
        <dbReference type="Pfam" id="PF01212"/>
    </source>
</evidence>
<dbReference type="NCBIfam" id="NF009709">
    <property type="entry name" value="PRK13238.1"/>
    <property type="match status" value="1"/>
</dbReference>
<comment type="cofactor">
    <cofactor evidence="1">
        <name>pyridoxal 5'-phosphate</name>
        <dbReference type="ChEBI" id="CHEBI:597326"/>
    </cofactor>
</comment>
<dbReference type="PANTHER" id="PTHR32325">
    <property type="entry name" value="BETA-ELIMINATING LYASE-LIKE PROTEIN-RELATED"/>
    <property type="match status" value="1"/>
</dbReference>
<keyword evidence="7" id="KW-1185">Reference proteome</keyword>